<dbReference type="InterPro" id="IPR041121">
    <property type="entry name" value="SDH_C"/>
</dbReference>
<dbReference type="InterPro" id="IPR013708">
    <property type="entry name" value="Shikimate_DH-bd_N"/>
</dbReference>
<dbReference type="PANTHER" id="PTHR21089:SF26">
    <property type="entry name" value="AROM POLYPEPTIDE, PUTATIVE-RELATED"/>
    <property type="match status" value="1"/>
</dbReference>
<dbReference type="EMBL" id="KV878919">
    <property type="protein sequence ID" value="OJJ79283.1"/>
    <property type="molecule type" value="Genomic_DNA"/>
</dbReference>
<dbReference type="SUPFAM" id="SSF51735">
    <property type="entry name" value="NAD(P)-binding Rossmann-fold domains"/>
    <property type="match status" value="1"/>
</dbReference>
<dbReference type="InterPro" id="IPR036291">
    <property type="entry name" value="NAD(P)-bd_dom_sf"/>
</dbReference>
<evidence type="ECO:0000259" key="3">
    <source>
        <dbReference type="Pfam" id="PF18317"/>
    </source>
</evidence>
<dbReference type="GO" id="GO:0009423">
    <property type="term" value="P:chorismate biosynthetic process"/>
    <property type="evidence" value="ECO:0007669"/>
    <property type="project" value="UniProtKB-UniPathway"/>
</dbReference>
<dbReference type="GO" id="GO:0005737">
    <property type="term" value="C:cytoplasm"/>
    <property type="evidence" value="ECO:0007669"/>
    <property type="project" value="InterPro"/>
</dbReference>
<feature type="domain" description="Quinate/shikimate 5-dehydrogenase/glutamyl-tRNA reductase" evidence="1">
    <location>
        <begin position="128"/>
        <end position="194"/>
    </location>
</feature>
<dbReference type="CDD" id="cd01065">
    <property type="entry name" value="NAD_bind_Shikimate_DH"/>
    <property type="match status" value="1"/>
</dbReference>
<dbReference type="InterPro" id="IPR010110">
    <property type="entry name" value="Shikimate_DH_AroM-type"/>
</dbReference>
<evidence type="ECO:0000259" key="2">
    <source>
        <dbReference type="Pfam" id="PF08501"/>
    </source>
</evidence>
<protein>
    <recommendedName>
        <fullName evidence="6">Shikimate dehydrogenase substrate binding N-terminal domain-containing protein</fullName>
    </recommendedName>
</protein>
<keyword evidence="5" id="KW-1185">Reference proteome</keyword>
<dbReference type="Proteomes" id="UP000184300">
    <property type="component" value="Unassembled WGS sequence"/>
</dbReference>
<dbReference type="Gene3D" id="3.40.50.720">
    <property type="entry name" value="NAD(P)-binding Rossmann-like Domain"/>
    <property type="match status" value="1"/>
</dbReference>
<feature type="domain" description="Shikimate dehydrogenase substrate binding N-terminal" evidence="2">
    <location>
        <begin position="8"/>
        <end position="88"/>
    </location>
</feature>
<gene>
    <name evidence="4" type="ORF">ASPGLDRAFT_1054493</name>
</gene>
<evidence type="ECO:0000259" key="1">
    <source>
        <dbReference type="Pfam" id="PF01488"/>
    </source>
</evidence>
<organism evidence="4 5">
    <name type="scientific">Aspergillus glaucus CBS 516.65</name>
    <dbReference type="NCBI Taxonomy" id="1160497"/>
    <lineage>
        <taxon>Eukaryota</taxon>
        <taxon>Fungi</taxon>
        <taxon>Dikarya</taxon>
        <taxon>Ascomycota</taxon>
        <taxon>Pezizomycotina</taxon>
        <taxon>Eurotiomycetes</taxon>
        <taxon>Eurotiomycetidae</taxon>
        <taxon>Eurotiales</taxon>
        <taxon>Aspergillaceae</taxon>
        <taxon>Aspergillus</taxon>
        <taxon>Aspergillus subgen. Aspergillus</taxon>
    </lineage>
</organism>
<accession>A0A1L9V5T4</accession>
<evidence type="ECO:0000313" key="4">
    <source>
        <dbReference type="EMBL" id="OJJ79283.1"/>
    </source>
</evidence>
<dbReference type="InterPro" id="IPR046346">
    <property type="entry name" value="Aminoacid_DH-like_N_sf"/>
</dbReference>
<proteinExistence type="predicted"/>
<dbReference type="STRING" id="1160497.A0A1L9V5T4"/>
<dbReference type="VEuPathDB" id="FungiDB:ASPGLDRAFT_1054493"/>
<dbReference type="OrthoDB" id="204377at2759"/>
<dbReference type="Gene3D" id="3.40.50.10860">
    <property type="entry name" value="Leucine Dehydrogenase, chain A, domain 1"/>
    <property type="match status" value="1"/>
</dbReference>
<dbReference type="GeneID" id="34455749"/>
<dbReference type="NCBIfam" id="TIGR01809">
    <property type="entry name" value="Shik-DH-AROM"/>
    <property type="match status" value="1"/>
</dbReference>
<dbReference type="Pfam" id="PF08501">
    <property type="entry name" value="Shikimate_dh_N"/>
    <property type="match status" value="1"/>
</dbReference>
<feature type="domain" description="SDH C-terminal" evidence="3">
    <location>
        <begin position="243"/>
        <end position="273"/>
    </location>
</feature>
<reference evidence="5" key="1">
    <citation type="journal article" date="2017" name="Genome Biol.">
        <title>Comparative genomics reveals high biological diversity and specific adaptations in the industrially and medically important fungal genus Aspergillus.</title>
        <authorList>
            <person name="de Vries R.P."/>
            <person name="Riley R."/>
            <person name="Wiebenga A."/>
            <person name="Aguilar-Osorio G."/>
            <person name="Amillis S."/>
            <person name="Uchima C.A."/>
            <person name="Anderluh G."/>
            <person name="Asadollahi M."/>
            <person name="Askin M."/>
            <person name="Barry K."/>
            <person name="Battaglia E."/>
            <person name="Bayram O."/>
            <person name="Benocci T."/>
            <person name="Braus-Stromeyer S.A."/>
            <person name="Caldana C."/>
            <person name="Canovas D."/>
            <person name="Cerqueira G.C."/>
            <person name="Chen F."/>
            <person name="Chen W."/>
            <person name="Choi C."/>
            <person name="Clum A."/>
            <person name="Dos Santos R.A."/>
            <person name="Damasio A.R."/>
            <person name="Diallinas G."/>
            <person name="Emri T."/>
            <person name="Fekete E."/>
            <person name="Flipphi M."/>
            <person name="Freyberg S."/>
            <person name="Gallo A."/>
            <person name="Gournas C."/>
            <person name="Habgood R."/>
            <person name="Hainaut M."/>
            <person name="Harispe M.L."/>
            <person name="Henrissat B."/>
            <person name="Hilden K.S."/>
            <person name="Hope R."/>
            <person name="Hossain A."/>
            <person name="Karabika E."/>
            <person name="Karaffa L."/>
            <person name="Karanyi Z."/>
            <person name="Krasevec N."/>
            <person name="Kuo A."/>
            <person name="Kusch H."/>
            <person name="LaButti K."/>
            <person name="Lagendijk E.L."/>
            <person name="Lapidus A."/>
            <person name="Levasseur A."/>
            <person name="Lindquist E."/>
            <person name="Lipzen A."/>
            <person name="Logrieco A.F."/>
            <person name="MacCabe A."/>
            <person name="Maekelae M.R."/>
            <person name="Malavazi I."/>
            <person name="Melin P."/>
            <person name="Meyer V."/>
            <person name="Mielnichuk N."/>
            <person name="Miskei M."/>
            <person name="Molnar A.P."/>
            <person name="Mule G."/>
            <person name="Ngan C.Y."/>
            <person name="Orejas M."/>
            <person name="Orosz E."/>
            <person name="Ouedraogo J.P."/>
            <person name="Overkamp K.M."/>
            <person name="Park H.-S."/>
            <person name="Perrone G."/>
            <person name="Piumi F."/>
            <person name="Punt P.J."/>
            <person name="Ram A.F."/>
            <person name="Ramon A."/>
            <person name="Rauscher S."/>
            <person name="Record E."/>
            <person name="Riano-Pachon D.M."/>
            <person name="Robert V."/>
            <person name="Roehrig J."/>
            <person name="Ruller R."/>
            <person name="Salamov A."/>
            <person name="Salih N.S."/>
            <person name="Samson R.A."/>
            <person name="Sandor E."/>
            <person name="Sanguinetti M."/>
            <person name="Schuetze T."/>
            <person name="Sepcic K."/>
            <person name="Shelest E."/>
            <person name="Sherlock G."/>
            <person name="Sophianopoulou V."/>
            <person name="Squina F.M."/>
            <person name="Sun H."/>
            <person name="Susca A."/>
            <person name="Todd R.B."/>
            <person name="Tsang A."/>
            <person name="Unkles S.E."/>
            <person name="van de Wiele N."/>
            <person name="van Rossen-Uffink D."/>
            <person name="Oliveira J.V."/>
            <person name="Vesth T.C."/>
            <person name="Visser J."/>
            <person name="Yu J.-H."/>
            <person name="Zhou M."/>
            <person name="Andersen M.R."/>
            <person name="Archer D.B."/>
            <person name="Baker S.E."/>
            <person name="Benoit I."/>
            <person name="Brakhage A.A."/>
            <person name="Braus G.H."/>
            <person name="Fischer R."/>
            <person name="Frisvad J.C."/>
            <person name="Goldman G.H."/>
            <person name="Houbraken J."/>
            <person name="Oakley B."/>
            <person name="Pocsi I."/>
            <person name="Scazzocchio C."/>
            <person name="Seiboth B."/>
            <person name="vanKuyk P.A."/>
            <person name="Wortman J."/>
            <person name="Dyer P.S."/>
            <person name="Grigoriev I.V."/>
        </authorList>
    </citation>
    <scope>NUCLEOTIDE SEQUENCE [LARGE SCALE GENOMIC DNA]</scope>
    <source>
        <strain evidence="5">CBS 516.65</strain>
    </source>
</reference>
<dbReference type="AlphaFoldDB" id="A0A1L9V5T4"/>
<dbReference type="PANTHER" id="PTHR21089">
    <property type="entry name" value="SHIKIMATE DEHYDROGENASE"/>
    <property type="match status" value="1"/>
</dbReference>
<dbReference type="Pfam" id="PF01488">
    <property type="entry name" value="Shikimate_DH"/>
    <property type="match status" value="1"/>
</dbReference>
<dbReference type="GO" id="GO:0004764">
    <property type="term" value="F:shikimate 3-dehydrogenase (NADP+) activity"/>
    <property type="evidence" value="ECO:0007669"/>
    <property type="project" value="InterPro"/>
</dbReference>
<evidence type="ECO:0000313" key="5">
    <source>
        <dbReference type="Proteomes" id="UP000184300"/>
    </source>
</evidence>
<dbReference type="InterPro" id="IPR022893">
    <property type="entry name" value="Shikimate_DH_fam"/>
</dbReference>
<sequence length="289" mass="31137">MINMHFHIFGQNISQSLSPAIHNAAFTALGLPHNYDIRDCTSLNDVEHLINDNDFGGASVTMPHKLSVDHYCNKISDAAMKIGAINTLVARRNDSGARTIHGDNTDWTGLYSIAVGYPSLESSRSTVGLVIGAGGAGRAAVYALAQAGIKQIYVWNRTVDKARKIAIDFRDICSVTVAAHQSDIIEGPDIIIGTIPGEVLPRSAFVDLFRKPKGLCIEMSYKPPVTNLLSVSRAHGEWTTADGLEVLLQQAFGQSELWTGRDAPRDSMRAAVKLAIGNQSVANTGNARI</sequence>
<dbReference type="Pfam" id="PF18317">
    <property type="entry name" value="SDH_C"/>
    <property type="match status" value="1"/>
</dbReference>
<name>A0A1L9V5T4_ASPGL</name>
<dbReference type="SUPFAM" id="SSF53223">
    <property type="entry name" value="Aminoacid dehydrogenase-like, N-terminal domain"/>
    <property type="match status" value="1"/>
</dbReference>
<dbReference type="GO" id="GO:0019632">
    <property type="term" value="P:shikimate metabolic process"/>
    <property type="evidence" value="ECO:0007669"/>
    <property type="project" value="TreeGrafter"/>
</dbReference>
<evidence type="ECO:0008006" key="6">
    <source>
        <dbReference type="Google" id="ProtNLM"/>
    </source>
</evidence>
<dbReference type="UniPathway" id="UPA00053">
    <property type="reaction ID" value="UER00087"/>
</dbReference>
<dbReference type="RefSeq" id="XP_022395981.1">
    <property type="nucleotide sequence ID" value="XM_022539488.1"/>
</dbReference>
<dbReference type="InterPro" id="IPR006151">
    <property type="entry name" value="Shikm_DH/Glu-tRNA_Rdtase"/>
</dbReference>